<comment type="similarity">
    <text evidence="2">Belongs to the BCCT transporter (TC 2.A.15) family.</text>
</comment>
<comment type="subcellular location">
    <subcellularLocation>
        <location evidence="1">Cell membrane</location>
        <topology evidence="1">Multi-pass membrane protein</topology>
    </subcellularLocation>
</comment>
<dbReference type="PANTHER" id="PTHR30047:SF7">
    <property type="entry name" value="HIGH-AFFINITY CHOLINE TRANSPORT PROTEIN"/>
    <property type="match status" value="1"/>
</dbReference>
<feature type="transmembrane region" description="Helical" evidence="8">
    <location>
        <begin position="156"/>
        <end position="173"/>
    </location>
</feature>
<proteinExistence type="inferred from homology"/>
<keyword evidence="10" id="KW-1185">Reference proteome</keyword>
<dbReference type="AlphaFoldDB" id="A0A0R2ARF3"/>
<evidence type="ECO:0000313" key="10">
    <source>
        <dbReference type="Proteomes" id="UP000052012"/>
    </source>
</evidence>
<evidence type="ECO:0000256" key="4">
    <source>
        <dbReference type="ARBA" id="ARBA00022475"/>
    </source>
</evidence>
<dbReference type="GO" id="GO:0022857">
    <property type="term" value="F:transmembrane transporter activity"/>
    <property type="evidence" value="ECO:0007669"/>
    <property type="project" value="InterPro"/>
</dbReference>
<keyword evidence="6 8" id="KW-1133">Transmembrane helix</keyword>
<evidence type="ECO:0000256" key="7">
    <source>
        <dbReference type="ARBA" id="ARBA00023136"/>
    </source>
</evidence>
<dbReference type="PATRIC" id="fig|1423781.4.peg.53"/>
<dbReference type="GO" id="GO:0005886">
    <property type="term" value="C:plasma membrane"/>
    <property type="evidence" value="ECO:0007669"/>
    <property type="project" value="UniProtKB-SubCell"/>
</dbReference>
<reference evidence="9 10" key="1">
    <citation type="journal article" date="2015" name="Genome Announc.">
        <title>Expanding the biotechnology potential of lactobacilli through comparative genomics of 213 strains and associated genera.</title>
        <authorList>
            <person name="Sun Z."/>
            <person name="Harris H.M."/>
            <person name="McCann A."/>
            <person name="Guo C."/>
            <person name="Argimon S."/>
            <person name="Zhang W."/>
            <person name="Yang X."/>
            <person name="Jeffery I.B."/>
            <person name="Cooney J.C."/>
            <person name="Kagawa T.F."/>
            <person name="Liu W."/>
            <person name="Song Y."/>
            <person name="Salvetti E."/>
            <person name="Wrobel A."/>
            <person name="Rasinkangas P."/>
            <person name="Parkhill J."/>
            <person name="Rea M.C."/>
            <person name="O'Sullivan O."/>
            <person name="Ritari J."/>
            <person name="Douillard F.P."/>
            <person name="Paul Ross R."/>
            <person name="Yang R."/>
            <person name="Briner A.E."/>
            <person name="Felis G.E."/>
            <person name="de Vos W.M."/>
            <person name="Barrangou R."/>
            <person name="Klaenhammer T.R."/>
            <person name="Caufield P.W."/>
            <person name="Cui Y."/>
            <person name="Zhang H."/>
            <person name="O'Toole P.W."/>
        </authorList>
    </citation>
    <scope>NUCLEOTIDE SEQUENCE [LARGE SCALE GENOMIC DNA]</scope>
    <source>
        <strain evidence="9 10">DSM 23829</strain>
    </source>
</reference>
<gene>
    <name evidence="9" type="ORF">FD06_GL000051</name>
</gene>
<keyword evidence="5 8" id="KW-0812">Transmembrane</keyword>
<evidence type="ECO:0000256" key="3">
    <source>
        <dbReference type="ARBA" id="ARBA00022448"/>
    </source>
</evidence>
<dbReference type="Proteomes" id="UP000052012">
    <property type="component" value="Unassembled WGS sequence"/>
</dbReference>
<keyword evidence="4" id="KW-1003">Cell membrane</keyword>
<dbReference type="PANTHER" id="PTHR30047">
    <property type="entry name" value="HIGH-AFFINITY CHOLINE TRANSPORT PROTEIN-RELATED"/>
    <property type="match status" value="1"/>
</dbReference>
<evidence type="ECO:0000256" key="1">
    <source>
        <dbReference type="ARBA" id="ARBA00004651"/>
    </source>
</evidence>
<evidence type="ECO:0000256" key="5">
    <source>
        <dbReference type="ARBA" id="ARBA00022692"/>
    </source>
</evidence>
<evidence type="ECO:0000313" key="9">
    <source>
        <dbReference type="EMBL" id="KRM69886.1"/>
    </source>
</evidence>
<sequence length="540" mass="60719">MYKVFNILRRIIILKSKNIDKLVFIPTVVLFIIVSGLLMVGGHSLQGVLNSILNWITTQMGWGYMWVYAINFVFFIYIIFSKYGNIRLGKKEDKPTYSNFQWGSMVFATAIDASILMLSMVDPLRYVQHPTGGVKPFSESAYNLAHMYGQFNWGPMAWLMFGAPTIAIGYMMYNKHRQIQSLSDAITILDGDEMWKKTAKQVVNILVVFGIMGGVGASVGMEIPVISNVLSSLTGIPDNLMLKVELFAILFVIFSVTVFRGLNGGIDKLSNAHIWTAIIFLAIVLLIGPTVYILNSETNSFGLMIQKFIPMSLNTVPNGHPGIAQQQTIFYWGWWLSYMPFMGLFIARISRGRTIRQVLVGMLTYGALGCMSFYAILGGYSLWLQKTGTVDLVHILNTQGQAEVISAVISTLPMKFIMFAIYCVSCFIFLATTISSSAFVLSSFTSLRLKQGQEPSRLNRMTWVFIFIIFSFSLVLVGGFETVQTFCTIAGFPLMFVCLLILMSVFKMITKDETVKYRRVPIIKRKNKKDSNQEGIIEKD</sequence>
<feature type="transmembrane region" description="Helical" evidence="8">
    <location>
        <begin position="21"/>
        <end position="41"/>
    </location>
</feature>
<dbReference type="Pfam" id="PF02028">
    <property type="entry name" value="BCCT"/>
    <property type="match status" value="1"/>
</dbReference>
<feature type="transmembrane region" description="Helical" evidence="8">
    <location>
        <begin position="100"/>
        <end position="121"/>
    </location>
</feature>
<dbReference type="STRING" id="1423781.FD06_GL000051"/>
<evidence type="ECO:0000256" key="8">
    <source>
        <dbReference type="SAM" id="Phobius"/>
    </source>
</evidence>
<feature type="transmembrane region" description="Helical" evidence="8">
    <location>
        <begin position="489"/>
        <end position="509"/>
    </location>
</feature>
<keyword evidence="7 8" id="KW-0472">Membrane</keyword>
<dbReference type="EMBL" id="AYYQ01000001">
    <property type="protein sequence ID" value="KRM69886.1"/>
    <property type="molecule type" value="Genomic_DNA"/>
</dbReference>
<feature type="transmembrane region" description="Helical" evidence="8">
    <location>
        <begin position="61"/>
        <end position="80"/>
    </location>
</feature>
<protein>
    <submittedName>
        <fullName evidence="9">Choline-glycine betaine transporter</fullName>
    </submittedName>
</protein>
<dbReference type="InterPro" id="IPR000060">
    <property type="entry name" value="BCCT_transptr"/>
</dbReference>
<feature type="transmembrane region" description="Helical" evidence="8">
    <location>
        <begin position="274"/>
        <end position="294"/>
    </location>
</feature>
<keyword evidence="3" id="KW-0813">Transport</keyword>
<comment type="caution">
    <text evidence="9">The sequence shown here is derived from an EMBL/GenBank/DDBJ whole genome shotgun (WGS) entry which is preliminary data.</text>
</comment>
<feature type="transmembrane region" description="Helical" evidence="8">
    <location>
        <begin position="416"/>
        <end position="441"/>
    </location>
</feature>
<accession>A0A0R2ARF3</accession>
<feature type="transmembrane region" description="Helical" evidence="8">
    <location>
        <begin position="462"/>
        <end position="483"/>
    </location>
</feature>
<feature type="transmembrane region" description="Helical" evidence="8">
    <location>
        <begin position="202"/>
        <end position="220"/>
    </location>
</feature>
<feature type="transmembrane region" description="Helical" evidence="8">
    <location>
        <begin position="359"/>
        <end position="383"/>
    </location>
</feature>
<feature type="transmembrane region" description="Helical" evidence="8">
    <location>
        <begin position="329"/>
        <end position="347"/>
    </location>
</feature>
<name>A0A0R2ARF3_9LACO</name>
<organism evidence="9 10">
    <name type="scientific">Apilactobacillus ozensis DSM 23829 = JCM 17196</name>
    <dbReference type="NCBI Taxonomy" id="1423781"/>
    <lineage>
        <taxon>Bacteria</taxon>
        <taxon>Bacillati</taxon>
        <taxon>Bacillota</taxon>
        <taxon>Bacilli</taxon>
        <taxon>Lactobacillales</taxon>
        <taxon>Lactobacillaceae</taxon>
        <taxon>Apilactobacillus</taxon>
    </lineage>
</organism>
<feature type="transmembrane region" description="Helical" evidence="8">
    <location>
        <begin position="240"/>
        <end position="262"/>
    </location>
</feature>
<evidence type="ECO:0000256" key="6">
    <source>
        <dbReference type="ARBA" id="ARBA00022989"/>
    </source>
</evidence>
<evidence type="ECO:0000256" key="2">
    <source>
        <dbReference type="ARBA" id="ARBA00005658"/>
    </source>
</evidence>